<dbReference type="Proteomes" id="UP001054945">
    <property type="component" value="Unassembled WGS sequence"/>
</dbReference>
<dbReference type="EMBL" id="BPLR01008121">
    <property type="protein sequence ID" value="GIY22235.1"/>
    <property type="molecule type" value="Genomic_DNA"/>
</dbReference>
<dbReference type="AlphaFoldDB" id="A0AAV4RPL1"/>
<reference evidence="2 3" key="1">
    <citation type="submission" date="2021-06" db="EMBL/GenBank/DDBJ databases">
        <title>Caerostris extrusa draft genome.</title>
        <authorList>
            <person name="Kono N."/>
            <person name="Arakawa K."/>
        </authorList>
    </citation>
    <scope>NUCLEOTIDE SEQUENCE [LARGE SCALE GENOMIC DNA]</scope>
</reference>
<gene>
    <name evidence="2" type="ORF">CEXT_599741</name>
</gene>
<protein>
    <submittedName>
        <fullName evidence="2">Uncharacterized protein</fullName>
    </submittedName>
</protein>
<evidence type="ECO:0000256" key="1">
    <source>
        <dbReference type="SAM" id="MobiDB-lite"/>
    </source>
</evidence>
<feature type="region of interest" description="Disordered" evidence="1">
    <location>
        <begin position="1"/>
        <end position="21"/>
    </location>
</feature>
<evidence type="ECO:0000313" key="2">
    <source>
        <dbReference type="EMBL" id="GIY22235.1"/>
    </source>
</evidence>
<keyword evidence="3" id="KW-1185">Reference proteome</keyword>
<sequence>MSRKPSSEGVSSKIQESGGWFDPSYCGYRGLEVLQYDERNGKTRSRQQVLSLAPFGKTVRILFFGNRNECHRRFKSLEGWFDPPYCEYKGSRCYNVMKGVEKIGLDNKFRHWLIS</sequence>
<proteinExistence type="predicted"/>
<accession>A0AAV4RPL1</accession>
<name>A0AAV4RPL1_CAEEX</name>
<comment type="caution">
    <text evidence="2">The sequence shown here is derived from an EMBL/GenBank/DDBJ whole genome shotgun (WGS) entry which is preliminary data.</text>
</comment>
<evidence type="ECO:0000313" key="3">
    <source>
        <dbReference type="Proteomes" id="UP001054945"/>
    </source>
</evidence>
<organism evidence="2 3">
    <name type="scientific">Caerostris extrusa</name>
    <name type="common">Bark spider</name>
    <name type="synonym">Caerostris bankana</name>
    <dbReference type="NCBI Taxonomy" id="172846"/>
    <lineage>
        <taxon>Eukaryota</taxon>
        <taxon>Metazoa</taxon>
        <taxon>Ecdysozoa</taxon>
        <taxon>Arthropoda</taxon>
        <taxon>Chelicerata</taxon>
        <taxon>Arachnida</taxon>
        <taxon>Araneae</taxon>
        <taxon>Araneomorphae</taxon>
        <taxon>Entelegynae</taxon>
        <taxon>Araneoidea</taxon>
        <taxon>Araneidae</taxon>
        <taxon>Caerostris</taxon>
    </lineage>
</organism>